<keyword evidence="1" id="KW-1133">Transmembrane helix</keyword>
<dbReference type="RefSeq" id="WP_038692912.1">
    <property type="nucleotide sequence ID" value="NZ_CP009286.1"/>
</dbReference>
<feature type="transmembrane region" description="Helical" evidence="1">
    <location>
        <begin position="421"/>
        <end position="440"/>
    </location>
</feature>
<protein>
    <submittedName>
        <fullName evidence="2">Uncharacterized protein</fullName>
    </submittedName>
</protein>
<dbReference type="STRING" id="169760.PSTEL_00670"/>
<keyword evidence="1" id="KW-0472">Membrane</keyword>
<sequence>MAGGIIDSLMYSVGFKFNNRGIRDAQSGVDRLTQRVEGMGRSIGRAVKSFGGLALAIGGVSSAASLFKKTIGGAMQLEQTQMQISALVGSAEKGQEVFDMINNMGLKSVFSEDDFLNAGKAFLPITKNVKELNYMLGVTERLASANPLEGMEGAAFSMKELASGDIASIAERFNIGKNDLRASGFDANGGALANIKALDKVLNQYGYTSEYVNEVNQSGAAQWDMLQSNIGNALKKSGTEAMNLLKGPLEKVNQWMGAGGLSKITSVLSNGIAGVVRFAINAGTNILNFVQRVTPKVKDMAASVGAWWQDVAPKIQALWDQIQPVVSLIADKLVSGLQALWPEIVNIAQGIADTAKSFVQWDGFLPVVAGLAAGILTFKAYTLATTIAVKAWTIATKIHTMWTQRATLAQKLFNLATKANVIGLIITALVALGVALFVAYKKSETFRKFVDGMWSGIKTATMAVLNFFKVTVPKYFMMAFNAVTNFLKNWGLVILGVIGGPIFLIAALVYKYWDQIKAVTISVFTAIGSWLGSVWGSIKSTVSGVAVAIWNKVTAAWNGLKTAISSAMEGIKSTMSSAWDSIVSAVSGVGEGIKSKLSGAWEAVKSTFLSGINWIIGKFNGMISSLNSVSIKNPFTGSEIAGVNIPLIPTIDGSHKNGLASVPWDGYVAELHKGERVLTANENKVYTPESAPARSASGSTGRVTVSPSINITVEGNADSGTVSSLKTTIHNEVLEIIMSALRSAGLDGA</sequence>
<proteinExistence type="predicted"/>
<name>A0A089LP38_9BACL</name>
<gene>
    <name evidence="2" type="ORF">PSTEL_00670</name>
</gene>
<dbReference type="OrthoDB" id="90760at2"/>
<keyword evidence="3" id="KW-1185">Reference proteome</keyword>
<dbReference type="EMBL" id="CP009286">
    <property type="protein sequence ID" value="AIQ61860.1"/>
    <property type="molecule type" value="Genomic_DNA"/>
</dbReference>
<reference evidence="2 3" key="1">
    <citation type="submission" date="2014-08" db="EMBL/GenBank/DDBJ databases">
        <title>Comparative genomics of the Paenibacillus odorifer group.</title>
        <authorList>
            <person name="den Bakker H.C."/>
            <person name="Tsai Y.-C."/>
            <person name="Martin N."/>
            <person name="Korlach J."/>
            <person name="Wiedmann M."/>
        </authorList>
    </citation>
    <scope>NUCLEOTIDE SEQUENCE [LARGE SCALE GENOMIC DNA]</scope>
    <source>
        <strain evidence="2 3">DSM 14472</strain>
    </source>
</reference>
<dbReference type="HOGENOM" id="CLU_371254_0_0_9"/>
<feature type="transmembrane region" description="Helical" evidence="1">
    <location>
        <begin position="519"/>
        <end position="538"/>
    </location>
</feature>
<feature type="transmembrane region" description="Helical" evidence="1">
    <location>
        <begin position="490"/>
        <end position="510"/>
    </location>
</feature>
<evidence type="ECO:0000256" key="1">
    <source>
        <dbReference type="SAM" id="Phobius"/>
    </source>
</evidence>
<dbReference type="Gene3D" id="1.20.120.20">
    <property type="entry name" value="Apolipoprotein"/>
    <property type="match status" value="2"/>
</dbReference>
<dbReference type="AlphaFoldDB" id="A0A089LP38"/>
<accession>A0A089LP38</accession>
<keyword evidence="1" id="KW-0812">Transmembrane</keyword>
<organism evidence="2 3">
    <name type="scientific">Paenibacillus stellifer</name>
    <dbReference type="NCBI Taxonomy" id="169760"/>
    <lineage>
        <taxon>Bacteria</taxon>
        <taxon>Bacillati</taxon>
        <taxon>Bacillota</taxon>
        <taxon>Bacilli</taxon>
        <taxon>Bacillales</taxon>
        <taxon>Paenibacillaceae</taxon>
        <taxon>Paenibacillus</taxon>
    </lineage>
</organism>
<dbReference type="Proteomes" id="UP000029507">
    <property type="component" value="Chromosome"/>
</dbReference>
<evidence type="ECO:0000313" key="3">
    <source>
        <dbReference type="Proteomes" id="UP000029507"/>
    </source>
</evidence>
<evidence type="ECO:0000313" key="2">
    <source>
        <dbReference type="EMBL" id="AIQ61860.1"/>
    </source>
</evidence>
<dbReference type="KEGG" id="pste:PSTEL_00670"/>